<evidence type="ECO:0000313" key="2">
    <source>
        <dbReference type="Proteomes" id="UP000595053"/>
    </source>
</evidence>
<name>A0A7M1QTA7_9ACTO</name>
<dbReference type="EMBL" id="CP063213">
    <property type="protein sequence ID" value="QOR45229.1"/>
    <property type="molecule type" value="Genomic_DNA"/>
</dbReference>
<accession>A0A8A5U6K3</accession>
<accession>A0A7M1QTA7</accession>
<proteinExistence type="predicted"/>
<sequence length="118" mass="12444">MFALGGAVFGFLAGIMGVVVYPGPLDLAAVGFALAFAIVASGAWFAWEWGRALAWTFYAFSVLTTTTWLLFFPPDDDLLGAASAGWTNAWMVACAVALVVPVGIVGRRSRAHEDPSDS</sequence>
<organism evidence="1 2">
    <name type="scientific">Trueperella pecoris</name>
    <dbReference type="NCBI Taxonomy" id="2733571"/>
    <lineage>
        <taxon>Bacteria</taxon>
        <taxon>Bacillati</taxon>
        <taxon>Actinomycetota</taxon>
        <taxon>Actinomycetes</taxon>
        <taxon>Actinomycetales</taxon>
        <taxon>Actinomycetaceae</taxon>
        <taxon>Trueperella</taxon>
    </lineage>
</organism>
<reference evidence="1 2" key="1">
    <citation type="submission" date="2020-10" db="EMBL/GenBank/DDBJ databases">
        <title>Trueperella pecoris sp. nov. isolated from bovine and porcine specimens.</title>
        <authorList>
            <person name="Schoenecker L."/>
            <person name="Schnydrig P."/>
            <person name="Brodard I."/>
            <person name="Thomann A."/>
            <person name="Hemphill A."/>
            <person name="Rodriguez-Campos S."/>
            <person name="Perreten V."/>
            <person name="Jores J."/>
            <person name="Kittl S."/>
        </authorList>
    </citation>
    <scope>NUCLEOTIDE SEQUENCE [LARGE SCALE GENOMIC DNA]</scope>
    <source>
        <strain evidence="1 2">15A0121</strain>
    </source>
</reference>
<dbReference type="RefSeq" id="WP_193327023.1">
    <property type="nucleotide sequence ID" value="NZ_CP053291.1"/>
</dbReference>
<gene>
    <name evidence="1" type="ORF">INS88_08070</name>
</gene>
<protein>
    <submittedName>
        <fullName evidence="1">Uncharacterized protein</fullName>
    </submittedName>
</protein>
<keyword evidence="2" id="KW-1185">Reference proteome</keyword>
<dbReference type="Proteomes" id="UP000595053">
    <property type="component" value="Chromosome"/>
</dbReference>
<dbReference type="AlphaFoldDB" id="A0A7M1QTA7"/>
<evidence type="ECO:0000313" key="1">
    <source>
        <dbReference type="EMBL" id="QOR45229.1"/>
    </source>
</evidence>